<dbReference type="SMART" id="SM01289">
    <property type="entry name" value="PYRIN"/>
    <property type="match status" value="1"/>
</dbReference>
<sequence length="1025" mass="116694">MAEWDPTDFDLVWYLENLSDEEFQSFKNHLQQEMQRLGLLQIPSINLARTKKELAKVLMTSYEAQYTWNMAFSIFRKLRREDLCRKINTRRNRNEETHKSLMRTKFQLLSEMCPFSGIHYKFYYQVMGDIFYTLELSYDSRTSSTENLNVFLVGDRAAGKSMIIKTAVEEWTFGEMWKETISYIVHLSSHEANQTINCSLIQLISKDWPNRQAPVADILSNPQRLLFIFEDLDNMDFNFSIDESLLCSDSRQPVPISILFLSLLRRKMASGSWVLIASRPNCDPSIKTLMGRKDCCVSLELSDENKQDYFYLFFKDRQKAVTAFTHVLDNEILVDLCQVPVLCWIVCTVLKQQMDKGEDIRLSCQTPTDIYAHFLASALTSEAQVTANQHHLVLLNRLCLLALEGLFHNTLSFSTSDLRSVGFSRVDIFVLQGMNILLHSSHPKSHYKFLHLNIQEFCAAVACLIVLPNCSIPSAKKPYKEKRELYNDFGPIITSIFGLLNEKKRKILETSLGCQLPKAASFRRNLLMLMRHLGNNPILLEHHTPLFYSLFENQEEEIVKETMGFFSEATVHIHAHTDLMVSLYCLQHCHSLKKLKLCIQHIFENRNPAVMLTPSQTKSLDYWSEICCLLHTKENLRELEICGSVIDSISEKLLSKALGHPNCQLQTLRLTYFSAGTEFDNLFRSMVRNRNLTLLNLSCMPVSLNVFSLLREILSGPTCSIQHLSFVNCNLPASACAEISSILISSRQLKKLTLSENPVGNNGVKTLCEAVLHPDCVLESLTLFHCCLTERCSVYITKLLILSKTLKHLDLCVNYLQNRGVLALTFPLSLPECRLQEIELSGCFFTSDVCLYIAAALIYYNLHLRRLELAYNKIQDAGVELLCYALKHPNCKLETLGLEGCELTSACCQSLTSVLISSKTLKTLNLSENNLGNEGARKLVEGLGHPECVLEAFGIRMSDLNAETQRLLMAVREKNTKLVFLYRSCSMREGRQFSGSLGSQSSTKSNYAWQFASTTEETAVSGQPL</sequence>
<feature type="domain" description="NACHT" evidence="7">
    <location>
        <begin position="148"/>
        <end position="281"/>
    </location>
</feature>
<gene>
    <name evidence="8" type="primary">NLRP11</name>
</gene>
<organism evidence="8 9">
    <name type="scientific">Propithecus coquereli</name>
    <name type="common">Coquerel's sifaka</name>
    <name type="synonym">Propithecus verreauxi coquereli</name>
    <dbReference type="NCBI Taxonomy" id="379532"/>
    <lineage>
        <taxon>Eukaryota</taxon>
        <taxon>Metazoa</taxon>
        <taxon>Chordata</taxon>
        <taxon>Craniata</taxon>
        <taxon>Vertebrata</taxon>
        <taxon>Euteleostomi</taxon>
        <taxon>Mammalia</taxon>
        <taxon>Eutheria</taxon>
        <taxon>Euarchontoglires</taxon>
        <taxon>Primates</taxon>
        <taxon>Strepsirrhini</taxon>
        <taxon>Lemuriformes</taxon>
        <taxon>Indriidae</taxon>
        <taxon>Propithecus</taxon>
    </lineage>
</organism>
<dbReference type="PROSITE" id="PS50837">
    <property type="entry name" value="NACHT"/>
    <property type="match status" value="1"/>
</dbReference>
<keyword evidence="3" id="KW-0677">Repeat</keyword>
<dbReference type="Pfam" id="PF17779">
    <property type="entry name" value="WHD_NOD2"/>
    <property type="match status" value="1"/>
</dbReference>
<accession>A0A2K6EHP2</accession>
<evidence type="ECO:0000313" key="9">
    <source>
        <dbReference type="Proteomes" id="UP000233160"/>
    </source>
</evidence>
<name>A0A2K6EHP2_PROCO</name>
<evidence type="ECO:0000313" key="8">
    <source>
        <dbReference type="Ensembl" id="ENSPCOP00000001237.1"/>
    </source>
</evidence>
<keyword evidence="5" id="KW-0067">ATP-binding</keyword>
<keyword evidence="9" id="KW-1185">Reference proteome</keyword>
<dbReference type="GeneTree" id="ENSGT00940000163635"/>
<dbReference type="InterPro" id="IPR032675">
    <property type="entry name" value="LRR_dom_sf"/>
</dbReference>
<evidence type="ECO:0000256" key="5">
    <source>
        <dbReference type="ARBA" id="ARBA00022840"/>
    </source>
</evidence>
<dbReference type="InterPro" id="IPR007111">
    <property type="entry name" value="NACHT_NTPase"/>
</dbReference>
<dbReference type="AlphaFoldDB" id="A0A2K6EHP2"/>
<dbReference type="CDD" id="cd08320">
    <property type="entry name" value="Pyrin_NALPs"/>
    <property type="match status" value="1"/>
</dbReference>
<dbReference type="Proteomes" id="UP000233160">
    <property type="component" value="Unassembled WGS sequence"/>
</dbReference>
<dbReference type="GO" id="GO:0005737">
    <property type="term" value="C:cytoplasm"/>
    <property type="evidence" value="ECO:0007669"/>
    <property type="project" value="TreeGrafter"/>
</dbReference>
<dbReference type="InterPro" id="IPR004020">
    <property type="entry name" value="DAPIN"/>
</dbReference>
<evidence type="ECO:0000256" key="4">
    <source>
        <dbReference type="ARBA" id="ARBA00022741"/>
    </source>
</evidence>
<dbReference type="Ensembl" id="ENSPCOT00000004392.1">
    <property type="protein sequence ID" value="ENSPCOP00000001237.1"/>
    <property type="gene ID" value="ENSPCOG00000003852.1"/>
</dbReference>
<dbReference type="Pfam" id="PF05729">
    <property type="entry name" value="NACHT"/>
    <property type="match status" value="1"/>
</dbReference>
<dbReference type="SUPFAM" id="SSF47986">
    <property type="entry name" value="DEATH domain"/>
    <property type="match status" value="1"/>
</dbReference>
<dbReference type="InterPro" id="IPR001611">
    <property type="entry name" value="Leu-rich_rpt"/>
</dbReference>
<feature type="domain" description="Pyrin" evidence="6">
    <location>
        <begin position="1"/>
        <end position="93"/>
    </location>
</feature>
<dbReference type="InterPro" id="IPR041267">
    <property type="entry name" value="NLRP_HD2"/>
</dbReference>
<evidence type="ECO:0000256" key="1">
    <source>
        <dbReference type="ARBA" id="ARBA00008665"/>
    </source>
</evidence>
<dbReference type="SUPFAM" id="SSF52047">
    <property type="entry name" value="RNI-like"/>
    <property type="match status" value="1"/>
</dbReference>
<dbReference type="SUPFAM" id="SSF52540">
    <property type="entry name" value="P-loop containing nucleoside triphosphate hydrolases"/>
    <property type="match status" value="1"/>
</dbReference>
<dbReference type="InterPro" id="IPR050637">
    <property type="entry name" value="NLRP_innate_immun_reg"/>
</dbReference>
<dbReference type="InterPro" id="IPR027417">
    <property type="entry name" value="P-loop_NTPase"/>
</dbReference>
<evidence type="ECO:0000256" key="2">
    <source>
        <dbReference type="ARBA" id="ARBA00022614"/>
    </source>
</evidence>
<dbReference type="SMART" id="SM00368">
    <property type="entry name" value="LRR_RI"/>
    <property type="match status" value="6"/>
</dbReference>
<dbReference type="Pfam" id="PF13516">
    <property type="entry name" value="LRR_6"/>
    <property type="match status" value="3"/>
</dbReference>
<protein>
    <submittedName>
        <fullName evidence="8">NLR family pyrin domain containing 11</fullName>
    </submittedName>
</protein>
<dbReference type="PANTHER" id="PTHR45690:SF5">
    <property type="entry name" value="NACHT, LRR AND PYD DOMAINS-CONTAINING PROTEIN 11"/>
    <property type="match status" value="1"/>
</dbReference>
<comment type="similarity">
    <text evidence="1">Belongs to the NLRP family.</text>
</comment>
<proteinExistence type="inferred from homology"/>
<dbReference type="Pfam" id="PF02758">
    <property type="entry name" value="PYRIN"/>
    <property type="match status" value="1"/>
</dbReference>
<evidence type="ECO:0000259" key="7">
    <source>
        <dbReference type="PROSITE" id="PS50837"/>
    </source>
</evidence>
<dbReference type="STRING" id="379532.ENSPCOP00000001237"/>
<dbReference type="PROSITE" id="PS50824">
    <property type="entry name" value="DAPIN"/>
    <property type="match status" value="1"/>
</dbReference>
<dbReference type="Gene3D" id="3.80.10.10">
    <property type="entry name" value="Ribonuclease Inhibitor"/>
    <property type="match status" value="2"/>
</dbReference>
<reference evidence="8" key="2">
    <citation type="submission" date="2025-09" db="UniProtKB">
        <authorList>
            <consortium name="Ensembl"/>
        </authorList>
    </citation>
    <scope>IDENTIFICATION</scope>
</reference>
<reference evidence="8" key="1">
    <citation type="submission" date="2025-08" db="UniProtKB">
        <authorList>
            <consortium name="Ensembl"/>
        </authorList>
    </citation>
    <scope>IDENTIFICATION</scope>
</reference>
<dbReference type="GO" id="GO:0050727">
    <property type="term" value="P:regulation of inflammatory response"/>
    <property type="evidence" value="ECO:0007669"/>
    <property type="project" value="TreeGrafter"/>
</dbReference>
<evidence type="ECO:0000256" key="3">
    <source>
        <dbReference type="ARBA" id="ARBA00022737"/>
    </source>
</evidence>
<keyword evidence="2" id="KW-0433">Leucine-rich repeat</keyword>
<dbReference type="InterPro" id="IPR041075">
    <property type="entry name" value="NOD1/2_WH"/>
</dbReference>
<dbReference type="OMA" id="MDTLWEL"/>
<dbReference type="GO" id="GO:0005524">
    <property type="term" value="F:ATP binding"/>
    <property type="evidence" value="ECO:0007669"/>
    <property type="project" value="UniProtKB-KW"/>
</dbReference>
<dbReference type="PANTHER" id="PTHR45690">
    <property type="entry name" value="NACHT, LRR AND PYD DOMAINS-CONTAINING PROTEIN 12"/>
    <property type="match status" value="1"/>
</dbReference>
<dbReference type="Pfam" id="PF17776">
    <property type="entry name" value="NLRC4_HD2"/>
    <property type="match status" value="1"/>
</dbReference>
<dbReference type="Gene3D" id="1.10.533.10">
    <property type="entry name" value="Death Domain, Fas"/>
    <property type="match status" value="1"/>
</dbReference>
<evidence type="ECO:0000259" key="6">
    <source>
        <dbReference type="PROSITE" id="PS50824"/>
    </source>
</evidence>
<keyword evidence="4" id="KW-0547">Nucleotide-binding</keyword>
<dbReference type="InterPro" id="IPR011029">
    <property type="entry name" value="DEATH-like_dom_sf"/>
</dbReference>